<dbReference type="GO" id="GO:0051301">
    <property type="term" value="P:cell division"/>
    <property type="evidence" value="ECO:0007669"/>
    <property type="project" value="UniProtKB-KW"/>
</dbReference>
<evidence type="ECO:0000313" key="14">
    <source>
        <dbReference type="Proteomes" id="UP000664545"/>
    </source>
</evidence>
<dbReference type="GO" id="GO:0008765">
    <property type="term" value="F:UDP-N-acetylmuramoylalanyl-D-glutamate-2,6-diaminopimelate ligase activity"/>
    <property type="evidence" value="ECO:0007669"/>
    <property type="project" value="UniProtKB-EC"/>
</dbReference>
<dbReference type="GO" id="GO:0005737">
    <property type="term" value="C:cytoplasm"/>
    <property type="evidence" value="ECO:0007669"/>
    <property type="project" value="UniProtKB-SubCell"/>
</dbReference>
<keyword evidence="7 10" id="KW-0133">Cell shape</keyword>
<dbReference type="NCBIfam" id="NF001126">
    <property type="entry name" value="PRK00139.1-4"/>
    <property type="match status" value="1"/>
</dbReference>
<keyword evidence="14" id="KW-1185">Reference proteome</keyword>
<dbReference type="Proteomes" id="UP000664545">
    <property type="component" value="Unassembled WGS sequence"/>
</dbReference>
<keyword evidence="9 10" id="KW-0961">Cell wall biogenesis/degradation</keyword>
<dbReference type="InterPro" id="IPR013221">
    <property type="entry name" value="Mur_ligase_cen"/>
</dbReference>
<evidence type="ECO:0000256" key="9">
    <source>
        <dbReference type="ARBA" id="ARBA00023316"/>
    </source>
</evidence>
<comment type="caution">
    <text evidence="13">The sequence shown here is derived from an EMBL/GenBank/DDBJ whole genome shotgun (WGS) entry which is preliminary data.</text>
</comment>
<keyword evidence="6" id="KW-0067">ATP-binding</keyword>
<evidence type="ECO:0000256" key="6">
    <source>
        <dbReference type="ARBA" id="ARBA00022840"/>
    </source>
</evidence>
<dbReference type="PROSITE" id="PS01011">
    <property type="entry name" value="FOLYLPOLYGLU_SYNT_1"/>
    <property type="match status" value="1"/>
</dbReference>
<dbReference type="Gene3D" id="3.40.1190.10">
    <property type="entry name" value="Mur-like, catalytic domain"/>
    <property type="match status" value="1"/>
</dbReference>
<feature type="domain" description="Mur ligase central" evidence="12">
    <location>
        <begin position="8"/>
        <end position="219"/>
    </location>
</feature>
<evidence type="ECO:0000256" key="5">
    <source>
        <dbReference type="ARBA" id="ARBA00022741"/>
    </source>
</evidence>
<keyword evidence="10" id="KW-0131">Cell cycle</keyword>
<dbReference type="InterPro" id="IPR018109">
    <property type="entry name" value="Folylpolyglutamate_synth_CS"/>
</dbReference>
<dbReference type="GO" id="GO:0005524">
    <property type="term" value="F:ATP binding"/>
    <property type="evidence" value="ECO:0007669"/>
    <property type="project" value="UniProtKB-KW"/>
</dbReference>
<evidence type="ECO:0000313" key="13">
    <source>
        <dbReference type="EMBL" id="MBN7774250.1"/>
    </source>
</evidence>
<dbReference type="SUPFAM" id="SSF53623">
    <property type="entry name" value="MurD-like peptide ligases, catalytic domain"/>
    <property type="match status" value="1"/>
</dbReference>
<keyword evidence="10" id="KW-0132">Cell division</keyword>
<dbReference type="Gene3D" id="3.90.190.20">
    <property type="entry name" value="Mur ligase, C-terminal domain"/>
    <property type="match status" value="1"/>
</dbReference>
<evidence type="ECO:0000256" key="1">
    <source>
        <dbReference type="ARBA" id="ARBA00004752"/>
    </source>
</evidence>
<name>A0A939IGZ9_CLOAM</name>
<dbReference type="GO" id="GO:0008360">
    <property type="term" value="P:regulation of cell shape"/>
    <property type="evidence" value="ECO:0007669"/>
    <property type="project" value="UniProtKB-KW"/>
</dbReference>
<dbReference type="Pfam" id="PF08245">
    <property type="entry name" value="Mur_ligase_M"/>
    <property type="match status" value="1"/>
</dbReference>
<dbReference type="EC" id="6.3.2.13" evidence="13"/>
<dbReference type="Pfam" id="PF02875">
    <property type="entry name" value="Mur_ligase_C"/>
    <property type="match status" value="1"/>
</dbReference>
<keyword evidence="8 10" id="KW-0573">Peptidoglycan synthesis</keyword>
<evidence type="ECO:0000256" key="3">
    <source>
        <dbReference type="ARBA" id="ARBA00022490"/>
    </source>
</evidence>
<dbReference type="PANTHER" id="PTHR23135:SF4">
    <property type="entry name" value="UDP-N-ACETYLMURAMOYL-L-ALANYL-D-GLUTAMATE--2,6-DIAMINOPIMELATE LIGASE MURE HOMOLOG, CHLOROPLASTIC"/>
    <property type="match status" value="1"/>
</dbReference>
<keyword evidence="4 13" id="KW-0436">Ligase</keyword>
<dbReference type="RefSeq" id="WP_206583087.1">
    <property type="nucleotide sequence ID" value="NZ_JAFJZZ010000007.1"/>
</dbReference>
<accession>A0A939IGZ9</accession>
<dbReference type="InterPro" id="IPR036565">
    <property type="entry name" value="Mur-like_cat_sf"/>
</dbReference>
<evidence type="ECO:0000256" key="10">
    <source>
        <dbReference type="RuleBase" id="RU004135"/>
    </source>
</evidence>
<evidence type="ECO:0000256" key="8">
    <source>
        <dbReference type="ARBA" id="ARBA00022984"/>
    </source>
</evidence>
<proteinExistence type="inferred from homology"/>
<dbReference type="AlphaFoldDB" id="A0A939IGZ9"/>
<dbReference type="SUPFAM" id="SSF53244">
    <property type="entry name" value="MurD-like peptide ligases, peptide-binding domain"/>
    <property type="match status" value="1"/>
</dbReference>
<reference evidence="13" key="1">
    <citation type="submission" date="2021-02" db="EMBL/GenBank/DDBJ databases">
        <title>Abyssanaerobacter marinus gen.nov., sp., nov, anaerobic bacterium isolated from the Onnuri vent field of Indian Ocean and suggestion of Mogibacteriaceae fam. nov., and proposal of reclassification of ambiguous this family's genus member.</title>
        <authorList>
            <person name="Kim Y.J."/>
            <person name="Yang J.-A."/>
        </authorList>
    </citation>
    <scope>NUCLEOTIDE SEQUENCE</scope>
    <source>
        <strain evidence="13">DSM 2634</strain>
    </source>
</reference>
<dbReference type="GO" id="GO:0004326">
    <property type="term" value="F:tetrahydrofolylpolyglutamate synthase activity"/>
    <property type="evidence" value="ECO:0007669"/>
    <property type="project" value="InterPro"/>
</dbReference>
<dbReference type="InterPro" id="IPR005761">
    <property type="entry name" value="UDP-N-AcMur-Glu-dNH2Pim_ligase"/>
</dbReference>
<dbReference type="GO" id="GO:0071555">
    <property type="term" value="P:cell wall organization"/>
    <property type="evidence" value="ECO:0007669"/>
    <property type="project" value="UniProtKB-KW"/>
</dbReference>
<comment type="pathway">
    <text evidence="1 10">Cell wall biogenesis; peptidoglycan biosynthesis.</text>
</comment>
<evidence type="ECO:0000256" key="7">
    <source>
        <dbReference type="ARBA" id="ARBA00022960"/>
    </source>
</evidence>
<gene>
    <name evidence="13" type="ORF">JYB65_12870</name>
</gene>
<sequence length="395" mass="44636">MTITVFGITGTNGKTTVSYMLKSILEEDGKKCGLVGTISHKIGNNEYEAINTTPGKDTLKKYFHEMKEQDISTCIMEVSSHALQQGRIDETTIHYAGFTNLTQDHLDYHVTMEDYYKAKEKLFLITQRGMTINIDDSYGKRLYETMQNRRKNNWEEYPPDIQSYSLEDSNADYFAEIVENSIRGIQIQVYEKGESWGIVNIGLPGKTSAYNGLLALAMARQTGIERNKIVNGLYKLPRVPGRFQRVDNSYGMDIVIDFAHTPDALENLLKTANSIKKERLICVFGCGGNRDAGKRSLMGKIAGQYSDYCIITSDNPRREAPEDIAAAIEEGIYDTGCQYSILLDRYQAIKRAIQIYKNGDIIVIAGKGHEKYQIIGDRKMPFDDEKVVQELMNKG</sequence>
<comment type="subcellular location">
    <subcellularLocation>
        <location evidence="10">Cytoplasm</location>
    </subcellularLocation>
</comment>
<feature type="domain" description="Mur ligase C-terminal" evidence="11">
    <location>
        <begin position="241"/>
        <end position="368"/>
    </location>
</feature>
<evidence type="ECO:0000256" key="4">
    <source>
        <dbReference type="ARBA" id="ARBA00022598"/>
    </source>
</evidence>
<comment type="similarity">
    <text evidence="2">Belongs to the MurCDEF family. MurE subfamily.</text>
</comment>
<keyword evidence="5" id="KW-0547">Nucleotide-binding</keyword>
<dbReference type="EMBL" id="JAFJZZ010000007">
    <property type="protein sequence ID" value="MBN7774250.1"/>
    <property type="molecule type" value="Genomic_DNA"/>
</dbReference>
<organism evidence="13 14">
    <name type="scientific">Clostridium aminobutyricum</name>
    <dbReference type="NCBI Taxonomy" id="33953"/>
    <lineage>
        <taxon>Bacteria</taxon>
        <taxon>Bacillati</taxon>
        <taxon>Bacillota</taxon>
        <taxon>Clostridia</taxon>
        <taxon>Eubacteriales</taxon>
        <taxon>Clostridiaceae</taxon>
        <taxon>Clostridium</taxon>
    </lineage>
</organism>
<keyword evidence="3" id="KW-0963">Cytoplasm</keyword>
<protein>
    <submittedName>
        <fullName evidence="13">UDP-N-acetylmuramoyl-L-alanyl-D-glutamate--2, 6-diaminopimelate ligase</fullName>
        <ecNumber evidence="13">6.3.2.13</ecNumber>
    </submittedName>
</protein>
<dbReference type="InterPro" id="IPR036615">
    <property type="entry name" value="Mur_ligase_C_dom_sf"/>
</dbReference>
<evidence type="ECO:0000256" key="2">
    <source>
        <dbReference type="ARBA" id="ARBA00005898"/>
    </source>
</evidence>
<dbReference type="InterPro" id="IPR004101">
    <property type="entry name" value="Mur_ligase_C"/>
</dbReference>
<dbReference type="GO" id="GO:0009252">
    <property type="term" value="P:peptidoglycan biosynthetic process"/>
    <property type="evidence" value="ECO:0007669"/>
    <property type="project" value="UniProtKB-KW"/>
</dbReference>
<evidence type="ECO:0000259" key="12">
    <source>
        <dbReference type="Pfam" id="PF08245"/>
    </source>
</evidence>
<dbReference type="NCBIfam" id="TIGR01085">
    <property type="entry name" value="murE"/>
    <property type="match status" value="1"/>
</dbReference>
<dbReference type="PANTHER" id="PTHR23135">
    <property type="entry name" value="MUR LIGASE FAMILY MEMBER"/>
    <property type="match status" value="1"/>
</dbReference>
<evidence type="ECO:0000259" key="11">
    <source>
        <dbReference type="Pfam" id="PF02875"/>
    </source>
</evidence>